<proteinExistence type="predicted"/>
<feature type="transmembrane region" description="Helical" evidence="1">
    <location>
        <begin position="75"/>
        <end position="93"/>
    </location>
</feature>
<dbReference type="RefSeq" id="WP_184493507.1">
    <property type="nucleotide sequence ID" value="NZ_JACIJO010000001.1"/>
</dbReference>
<feature type="transmembrane region" description="Helical" evidence="1">
    <location>
        <begin position="140"/>
        <end position="160"/>
    </location>
</feature>
<evidence type="ECO:0000256" key="1">
    <source>
        <dbReference type="SAM" id="Phobius"/>
    </source>
</evidence>
<sequence>MSTKMIFSSLKKRSVLLFLTSLFILFNLLLNYYLPAEYALDLKFAYTVDQAYAALGSLSKPDREIYKVGLLALDFPYLVVYGLLATGILYFLWGNKKLVVIPLIIMFFDFVENILIINLINNFPSQKPLLAWVTSFCTTSKWIFVGLLFFLLIIGVSRMIRLSNKPFISFFK</sequence>
<evidence type="ECO:0000313" key="2">
    <source>
        <dbReference type="EMBL" id="MBB6325312.1"/>
    </source>
</evidence>
<accession>A0A841MBD9</accession>
<keyword evidence="3" id="KW-1185">Reference proteome</keyword>
<organism evidence="2 3">
    <name type="scientific">Algoriphagus iocasae</name>
    <dbReference type="NCBI Taxonomy" id="1836499"/>
    <lineage>
        <taxon>Bacteria</taxon>
        <taxon>Pseudomonadati</taxon>
        <taxon>Bacteroidota</taxon>
        <taxon>Cytophagia</taxon>
        <taxon>Cytophagales</taxon>
        <taxon>Cyclobacteriaceae</taxon>
        <taxon>Algoriphagus</taxon>
    </lineage>
</organism>
<keyword evidence="1" id="KW-0472">Membrane</keyword>
<gene>
    <name evidence="2" type="ORF">FHS59_000927</name>
</gene>
<reference evidence="2 3" key="1">
    <citation type="submission" date="2020-08" db="EMBL/GenBank/DDBJ databases">
        <title>Genomic Encyclopedia of Type Strains, Phase IV (KMG-IV): sequencing the most valuable type-strain genomes for metagenomic binning, comparative biology and taxonomic classification.</title>
        <authorList>
            <person name="Goeker M."/>
        </authorList>
    </citation>
    <scope>NUCLEOTIDE SEQUENCE [LARGE SCALE GENOMIC DNA]</scope>
    <source>
        <strain evidence="2 3">DSM 102044</strain>
    </source>
</reference>
<keyword evidence="1" id="KW-1133">Transmembrane helix</keyword>
<dbReference type="Proteomes" id="UP000588604">
    <property type="component" value="Unassembled WGS sequence"/>
</dbReference>
<evidence type="ECO:0000313" key="3">
    <source>
        <dbReference type="Proteomes" id="UP000588604"/>
    </source>
</evidence>
<feature type="transmembrane region" description="Helical" evidence="1">
    <location>
        <begin position="100"/>
        <end position="120"/>
    </location>
</feature>
<comment type="caution">
    <text evidence="2">The sequence shown here is derived from an EMBL/GenBank/DDBJ whole genome shotgun (WGS) entry which is preliminary data.</text>
</comment>
<protein>
    <submittedName>
        <fullName evidence="2">Uncharacterized protein</fullName>
    </submittedName>
</protein>
<keyword evidence="1" id="KW-0812">Transmembrane</keyword>
<dbReference type="EMBL" id="JACIJO010000001">
    <property type="protein sequence ID" value="MBB6325312.1"/>
    <property type="molecule type" value="Genomic_DNA"/>
</dbReference>
<name>A0A841MBD9_9BACT</name>
<dbReference type="AlphaFoldDB" id="A0A841MBD9"/>